<evidence type="ECO:0000313" key="2">
    <source>
        <dbReference type="Proteomes" id="UP000268829"/>
    </source>
</evidence>
<evidence type="ECO:0000313" key="1">
    <source>
        <dbReference type="EMBL" id="RNB54562.1"/>
    </source>
</evidence>
<reference evidence="1 2" key="1">
    <citation type="submission" date="2018-10" db="EMBL/GenBank/DDBJ databases">
        <title>Phylogenomics of Brevibacillus.</title>
        <authorList>
            <person name="Dunlap C."/>
        </authorList>
    </citation>
    <scope>NUCLEOTIDE SEQUENCE [LARGE SCALE GENOMIC DNA]</scope>
    <source>
        <strain evidence="1 2">DSM 100115</strain>
    </source>
</reference>
<dbReference type="RefSeq" id="WP_122905708.1">
    <property type="nucleotide sequence ID" value="NZ_RHHS01000039.1"/>
</dbReference>
<protein>
    <submittedName>
        <fullName evidence="1">Uncharacterized protein</fullName>
    </submittedName>
</protein>
<dbReference type="EMBL" id="RHHS01000039">
    <property type="protein sequence ID" value="RNB54562.1"/>
    <property type="molecule type" value="Genomic_DNA"/>
</dbReference>
<dbReference type="AlphaFoldDB" id="A0A3M8ATS9"/>
<accession>A0A3M8ATS9</accession>
<keyword evidence="2" id="KW-1185">Reference proteome</keyword>
<name>A0A3M8ATS9_9BACL</name>
<dbReference type="Proteomes" id="UP000268829">
    <property type="component" value="Unassembled WGS sequence"/>
</dbReference>
<proteinExistence type="predicted"/>
<gene>
    <name evidence="1" type="ORF">EDM57_16085</name>
</gene>
<sequence>MNQAVRLGKSTIHNIIHKKKSLVNTLARSFDHMPKTRATNNHIAKRKENGKRRNRRRKKFYDLAAVAEEGVCLRYAL</sequence>
<comment type="caution">
    <text evidence="1">The sequence shown here is derived from an EMBL/GenBank/DDBJ whole genome shotgun (WGS) entry which is preliminary data.</text>
</comment>
<organism evidence="1 2">
    <name type="scientific">Brevibacillus gelatini</name>
    <dbReference type="NCBI Taxonomy" id="1655277"/>
    <lineage>
        <taxon>Bacteria</taxon>
        <taxon>Bacillati</taxon>
        <taxon>Bacillota</taxon>
        <taxon>Bacilli</taxon>
        <taxon>Bacillales</taxon>
        <taxon>Paenibacillaceae</taxon>
        <taxon>Brevibacillus</taxon>
    </lineage>
</organism>